<dbReference type="GO" id="GO:0052851">
    <property type="term" value="F:ferric-chelate reductase (NADPH) activity"/>
    <property type="evidence" value="ECO:0007669"/>
    <property type="project" value="TreeGrafter"/>
</dbReference>
<keyword evidence="7" id="KW-0967">Endosome</keyword>
<evidence type="ECO:0000256" key="8">
    <source>
        <dbReference type="ARBA" id="ARBA00022989"/>
    </source>
</evidence>
<dbReference type="Pfam" id="PF03807">
    <property type="entry name" value="F420_oxidored"/>
    <property type="match status" value="1"/>
</dbReference>
<dbReference type="InterPro" id="IPR036291">
    <property type="entry name" value="NAD(P)-bd_dom_sf"/>
</dbReference>
<sequence length="468" mass="52784">MNGIDVAYNNKHIIGVLGTGDFARAITKRLIMSGYSVYMGSRCTQDHKLAENDKTLEDAHVVSNHTCLTHTDIRILILAVPHHAIFTILQNYKDFLTDKILVDVSNRTEYDEAESLAEILADGFPEADVVKAFNTLSAYAIESDSFGGSRRVLIASNNRTASMSISELCHDMGFSTLNMGGLRNARELECRQLVLMSGWGVPTLFTFAVFFFWFAICAIEFGIFFGSHPEIKIPLGNLPLSALNKPVCLTAITLLALSYLPGCLASFLQICRGTKYKCFPHCMDRWLKSRKMLGLFALLFSCWHVMISAIILSPASMPEWYQHSHIHLPTNTTNFSFELSSRMNWIGETSISVGLLGLISMSILGLTSVPSISDTLNWQEWRFFQSKLGYMTLFLITAHVLVMAVPFWIKAPAFIAISIRFYCVLLPALVFLMKFLLLIPCVDRYLMKIRSGWERRKYHTHNNGYVHI</sequence>
<feature type="transmembrane region" description="Helical" evidence="14">
    <location>
        <begin position="292"/>
        <end position="312"/>
    </location>
</feature>
<feature type="domain" description="Ferric oxidoreductase" evidence="15">
    <location>
        <begin position="250"/>
        <end position="384"/>
    </location>
</feature>
<evidence type="ECO:0000259" key="15">
    <source>
        <dbReference type="Pfam" id="PF01794"/>
    </source>
</evidence>
<dbReference type="GO" id="GO:0015677">
    <property type="term" value="P:copper ion import"/>
    <property type="evidence" value="ECO:0007669"/>
    <property type="project" value="TreeGrafter"/>
</dbReference>
<comment type="cofactor">
    <cofactor evidence="1">
        <name>heme b</name>
        <dbReference type="ChEBI" id="CHEBI:60344"/>
    </cofactor>
</comment>
<dbReference type="AlphaFoldDB" id="A0A0L8GEJ4"/>
<name>A0A0L8GEJ4_OCTBM</name>
<feature type="transmembrane region" description="Helical" evidence="14">
    <location>
        <begin position="388"/>
        <end position="409"/>
    </location>
</feature>
<dbReference type="InterPro" id="IPR013130">
    <property type="entry name" value="Fe3_Rdtase_TM_dom"/>
</dbReference>
<evidence type="ECO:0000256" key="1">
    <source>
        <dbReference type="ARBA" id="ARBA00001970"/>
    </source>
</evidence>
<dbReference type="InterPro" id="IPR051267">
    <property type="entry name" value="STEAP_metalloreductase"/>
</dbReference>
<evidence type="ECO:0000259" key="16">
    <source>
        <dbReference type="Pfam" id="PF03807"/>
    </source>
</evidence>
<evidence type="ECO:0000256" key="14">
    <source>
        <dbReference type="SAM" id="Phobius"/>
    </source>
</evidence>
<keyword evidence="8 14" id="KW-1133">Transmembrane helix</keyword>
<evidence type="ECO:0000256" key="13">
    <source>
        <dbReference type="ARBA" id="ARBA00049387"/>
    </source>
</evidence>
<dbReference type="OrthoDB" id="550646at2759"/>
<evidence type="ECO:0000256" key="9">
    <source>
        <dbReference type="ARBA" id="ARBA00023002"/>
    </source>
</evidence>
<dbReference type="GO" id="GO:0005768">
    <property type="term" value="C:endosome"/>
    <property type="evidence" value="ECO:0007669"/>
    <property type="project" value="TreeGrafter"/>
</dbReference>
<keyword evidence="10" id="KW-0186">Copper</keyword>
<evidence type="ECO:0000256" key="2">
    <source>
        <dbReference type="ARBA" id="ARBA00001974"/>
    </source>
</evidence>
<evidence type="ECO:0000256" key="11">
    <source>
        <dbReference type="ARBA" id="ARBA00023136"/>
    </source>
</evidence>
<evidence type="ECO:0000256" key="10">
    <source>
        <dbReference type="ARBA" id="ARBA00023008"/>
    </source>
</evidence>
<comment type="cofactor">
    <cofactor evidence="2">
        <name>FAD</name>
        <dbReference type="ChEBI" id="CHEBI:57692"/>
    </cofactor>
</comment>
<comment type="catalytic activity">
    <reaction evidence="13">
        <text>2 Fe(2+) + NADP(+) + H(+) = 2 Fe(3+) + NADPH</text>
        <dbReference type="Rhea" id="RHEA:71767"/>
        <dbReference type="ChEBI" id="CHEBI:15378"/>
        <dbReference type="ChEBI" id="CHEBI:29033"/>
        <dbReference type="ChEBI" id="CHEBI:29034"/>
        <dbReference type="ChEBI" id="CHEBI:57783"/>
        <dbReference type="ChEBI" id="CHEBI:58349"/>
    </reaction>
    <physiologicalReaction direction="right-to-left" evidence="13">
        <dbReference type="Rhea" id="RHEA:71769"/>
    </physiologicalReaction>
</comment>
<feature type="transmembrane region" description="Helical" evidence="14">
    <location>
        <begin position="247"/>
        <end position="271"/>
    </location>
</feature>
<dbReference type="KEGG" id="obi:106877438"/>
<keyword evidence="5" id="KW-0410">Iron transport</keyword>
<comment type="subcellular location">
    <subcellularLocation>
        <location evidence="3">Endosome membrane</location>
        <topology evidence="3">Multi-pass membrane protein</topology>
    </subcellularLocation>
</comment>
<dbReference type="EMBL" id="KQ422254">
    <property type="protein sequence ID" value="KOF75264.1"/>
    <property type="molecule type" value="Genomic_DNA"/>
</dbReference>
<keyword evidence="6 14" id="KW-0812">Transmembrane</keyword>
<evidence type="ECO:0000256" key="5">
    <source>
        <dbReference type="ARBA" id="ARBA00022496"/>
    </source>
</evidence>
<feature type="transmembrane region" description="Helical" evidence="14">
    <location>
        <begin position="345"/>
        <end position="367"/>
    </location>
</feature>
<dbReference type="Gene3D" id="3.40.50.720">
    <property type="entry name" value="NAD(P)-binding Rossmann-like Domain"/>
    <property type="match status" value="1"/>
</dbReference>
<keyword evidence="5" id="KW-0406">Ion transport</keyword>
<dbReference type="PANTHER" id="PTHR14239">
    <property type="entry name" value="DUDULIN-RELATED"/>
    <property type="match status" value="1"/>
</dbReference>
<accession>A0A0L8GEJ4</accession>
<comment type="catalytic activity">
    <reaction evidence="12">
        <text>2 Cu(+) + NADP(+) + H(+) = 2 Cu(2+) + NADPH</text>
        <dbReference type="Rhea" id="RHEA:71771"/>
        <dbReference type="ChEBI" id="CHEBI:15378"/>
        <dbReference type="ChEBI" id="CHEBI:29036"/>
        <dbReference type="ChEBI" id="CHEBI:49552"/>
        <dbReference type="ChEBI" id="CHEBI:57783"/>
        <dbReference type="ChEBI" id="CHEBI:58349"/>
    </reaction>
    <physiologicalReaction direction="right-to-left" evidence="12">
        <dbReference type="Rhea" id="RHEA:71773"/>
    </physiologicalReaction>
</comment>
<keyword evidence="9" id="KW-0560">Oxidoreductase</keyword>
<feature type="transmembrane region" description="Helical" evidence="14">
    <location>
        <begin position="415"/>
        <end position="439"/>
    </location>
</feature>
<feature type="transmembrane region" description="Helical" evidence="14">
    <location>
        <begin position="204"/>
        <end position="227"/>
    </location>
</feature>
<feature type="domain" description="Pyrroline-5-carboxylate reductase catalytic N-terminal" evidence="16">
    <location>
        <begin position="14"/>
        <end position="106"/>
    </location>
</feature>
<protein>
    <recommendedName>
        <fullName evidence="18">Pyrroline-5-carboxylate reductase catalytic N-terminal domain-containing protein</fullName>
    </recommendedName>
</protein>
<evidence type="ECO:0008006" key="18">
    <source>
        <dbReference type="Google" id="ProtNLM"/>
    </source>
</evidence>
<dbReference type="OMA" id="HPYVKNQ"/>
<comment type="similarity">
    <text evidence="4">Belongs to the STEAP family.</text>
</comment>
<evidence type="ECO:0000313" key="17">
    <source>
        <dbReference type="EMBL" id="KOF75264.1"/>
    </source>
</evidence>
<evidence type="ECO:0000256" key="6">
    <source>
        <dbReference type="ARBA" id="ARBA00022692"/>
    </source>
</evidence>
<keyword evidence="5" id="KW-0813">Transport</keyword>
<keyword evidence="5" id="KW-0408">Iron</keyword>
<dbReference type="SUPFAM" id="SSF51735">
    <property type="entry name" value="NAD(P)-binding Rossmann-fold domains"/>
    <property type="match status" value="1"/>
</dbReference>
<dbReference type="GO" id="GO:0005886">
    <property type="term" value="C:plasma membrane"/>
    <property type="evidence" value="ECO:0007669"/>
    <property type="project" value="TreeGrafter"/>
</dbReference>
<evidence type="ECO:0000256" key="3">
    <source>
        <dbReference type="ARBA" id="ARBA00004337"/>
    </source>
</evidence>
<dbReference type="Pfam" id="PF01794">
    <property type="entry name" value="Ferric_reduct"/>
    <property type="match status" value="1"/>
</dbReference>
<organism evidence="17">
    <name type="scientific">Octopus bimaculoides</name>
    <name type="common">California two-spotted octopus</name>
    <dbReference type="NCBI Taxonomy" id="37653"/>
    <lineage>
        <taxon>Eukaryota</taxon>
        <taxon>Metazoa</taxon>
        <taxon>Spiralia</taxon>
        <taxon>Lophotrochozoa</taxon>
        <taxon>Mollusca</taxon>
        <taxon>Cephalopoda</taxon>
        <taxon>Coleoidea</taxon>
        <taxon>Octopodiformes</taxon>
        <taxon>Octopoda</taxon>
        <taxon>Incirrata</taxon>
        <taxon>Octopodidae</taxon>
        <taxon>Octopus</taxon>
    </lineage>
</organism>
<evidence type="ECO:0000256" key="12">
    <source>
        <dbReference type="ARBA" id="ARBA00048958"/>
    </source>
</evidence>
<dbReference type="PANTHER" id="PTHR14239:SF0">
    <property type="entry name" value="F420-DEPENDENT NADP REDUCTASE"/>
    <property type="match status" value="1"/>
</dbReference>
<dbReference type="GO" id="GO:0008823">
    <property type="term" value="F:cupric reductase (NADH) activity"/>
    <property type="evidence" value="ECO:0007669"/>
    <property type="project" value="TreeGrafter"/>
</dbReference>
<dbReference type="InterPro" id="IPR028939">
    <property type="entry name" value="P5C_Rdtase_cat_N"/>
</dbReference>
<keyword evidence="11 14" id="KW-0472">Membrane</keyword>
<proteinExistence type="inferred from homology"/>
<gene>
    <name evidence="17" type="ORF">OCBIM_22035038mg</name>
</gene>
<evidence type="ECO:0000256" key="4">
    <source>
        <dbReference type="ARBA" id="ARBA00007729"/>
    </source>
</evidence>
<reference evidence="17" key="1">
    <citation type="submission" date="2015-07" db="EMBL/GenBank/DDBJ databases">
        <title>MeaNS - Measles Nucleotide Surveillance Program.</title>
        <authorList>
            <person name="Tran T."/>
            <person name="Druce J."/>
        </authorList>
    </citation>
    <scope>NUCLEOTIDE SEQUENCE</scope>
    <source>
        <strain evidence="17">UCB-OBI-ISO-001</strain>
        <tissue evidence="17">Gonad</tissue>
    </source>
</reference>
<evidence type="ECO:0000256" key="7">
    <source>
        <dbReference type="ARBA" id="ARBA00022753"/>
    </source>
</evidence>